<protein>
    <submittedName>
        <fullName evidence="1">Uncharacterized protein</fullName>
    </submittedName>
</protein>
<evidence type="ECO:0000313" key="1">
    <source>
        <dbReference type="EMBL" id="KAK1868506.1"/>
    </source>
</evidence>
<sequence length="153" mass="15629">MGRINKRKGNNKANRARRNAARDVDLIAQDLLAATTNPPVPLSGTGPVGSSAGVVEAAAATTGTVLGGGTDGPSPLSTTPAAVTHAPVDVDLPGLGQFYCTPCARHFVSGPVRDTHVAGKPHRRRVKLLAKGDFYSQAEAERAVGMAPPDNGG</sequence>
<dbReference type="EMBL" id="CM020620">
    <property type="protein sequence ID" value="KAK1868506.1"/>
    <property type="molecule type" value="Genomic_DNA"/>
</dbReference>
<accession>A0ACC3CFF7</accession>
<evidence type="ECO:0000313" key="2">
    <source>
        <dbReference type="Proteomes" id="UP000798662"/>
    </source>
</evidence>
<keyword evidence="2" id="KW-1185">Reference proteome</keyword>
<reference evidence="1" key="1">
    <citation type="submission" date="2019-11" db="EMBL/GenBank/DDBJ databases">
        <title>Nori genome reveals adaptations in red seaweeds to the harsh intertidal environment.</title>
        <authorList>
            <person name="Wang D."/>
            <person name="Mao Y."/>
        </authorList>
    </citation>
    <scope>NUCLEOTIDE SEQUENCE</scope>
    <source>
        <tissue evidence="1">Gametophyte</tissue>
    </source>
</reference>
<organism evidence="1 2">
    <name type="scientific">Pyropia yezoensis</name>
    <name type="common">Susabi-nori</name>
    <name type="synonym">Porphyra yezoensis</name>
    <dbReference type="NCBI Taxonomy" id="2788"/>
    <lineage>
        <taxon>Eukaryota</taxon>
        <taxon>Rhodophyta</taxon>
        <taxon>Bangiophyceae</taxon>
        <taxon>Bangiales</taxon>
        <taxon>Bangiaceae</taxon>
        <taxon>Pyropia</taxon>
    </lineage>
</organism>
<comment type="caution">
    <text evidence="1">The sequence shown here is derived from an EMBL/GenBank/DDBJ whole genome shotgun (WGS) entry which is preliminary data.</text>
</comment>
<name>A0ACC3CFF7_PYRYE</name>
<proteinExistence type="predicted"/>
<dbReference type="Proteomes" id="UP000798662">
    <property type="component" value="Chromosome 3"/>
</dbReference>
<gene>
    <name evidence="1" type="ORF">I4F81_010992</name>
</gene>